<name>A0A1K0G1X8_9BASI</name>
<feature type="transmembrane region" description="Helical" evidence="6">
    <location>
        <begin position="536"/>
        <end position="557"/>
    </location>
</feature>
<feature type="compositionally biased region" description="Polar residues" evidence="5">
    <location>
        <begin position="1"/>
        <end position="12"/>
    </location>
</feature>
<dbReference type="Pfam" id="PF07690">
    <property type="entry name" value="MFS_1"/>
    <property type="match status" value="1"/>
</dbReference>
<dbReference type="CDD" id="cd17323">
    <property type="entry name" value="MFS_Tpo1_MDR_like"/>
    <property type="match status" value="1"/>
</dbReference>
<evidence type="ECO:0000313" key="8">
    <source>
        <dbReference type="EMBL" id="SAM81166.1"/>
    </source>
</evidence>
<proteinExistence type="predicted"/>
<feature type="region of interest" description="Disordered" evidence="5">
    <location>
        <begin position="149"/>
        <end position="177"/>
    </location>
</feature>
<accession>A0A1K0G1X8</accession>
<comment type="subcellular location">
    <subcellularLocation>
        <location evidence="1">Membrane</location>
        <topology evidence="1">Multi-pass membrane protein</topology>
    </subcellularLocation>
</comment>
<feature type="transmembrane region" description="Helical" evidence="6">
    <location>
        <begin position="226"/>
        <end position="245"/>
    </location>
</feature>
<feature type="transmembrane region" description="Helical" evidence="6">
    <location>
        <begin position="471"/>
        <end position="490"/>
    </location>
</feature>
<dbReference type="Gene3D" id="1.20.1250.20">
    <property type="entry name" value="MFS general substrate transporter like domains"/>
    <property type="match status" value="1"/>
</dbReference>
<dbReference type="InterPro" id="IPR020846">
    <property type="entry name" value="MFS_dom"/>
</dbReference>
<evidence type="ECO:0000256" key="4">
    <source>
        <dbReference type="ARBA" id="ARBA00023136"/>
    </source>
</evidence>
<keyword evidence="2 6" id="KW-0812">Transmembrane</keyword>
<dbReference type="EMBL" id="LT558120">
    <property type="protein sequence ID" value="SAM81166.1"/>
    <property type="molecule type" value="Genomic_DNA"/>
</dbReference>
<organism evidence="8 9">
    <name type="scientific">Ustilago bromivora</name>
    <dbReference type="NCBI Taxonomy" id="307758"/>
    <lineage>
        <taxon>Eukaryota</taxon>
        <taxon>Fungi</taxon>
        <taxon>Dikarya</taxon>
        <taxon>Basidiomycota</taxon>
        <taxon>Ustilaginomycotina</taxon>
        <taxon>Ustilaginomycetes</taxon>
        <taxon>Ustilaginales</taxon>
        <taxon>Ustilaginaceae</taxon>
        <taxon>Ustilago</taxon>
    </lineage>
</organism>
<evidence type="ECO:0000313" key="9">
    <source>
        <dbReference type="Proteomes" id="UP000179920"/>
    </source>
</evidence>
<evidence type="ECO:0000256" key="2">
    <source>
        <dbReference type="ARBA" id="ARBA00022692"/>
    </source>
</evidence>
<feature type="region of interest" description="Disordered" evidence="5">
    <location>
        <begin position="1"/>
        <end position="51"/>
    </location>
</feature>
<feature type="transmembrane region" description="Helical" evidence="6">
    <location>
        <begin position="349"/>
        <end position="368"/>
    </location>
</feature>
<evidence type="ECO:0000256" key="6">
    <source>
        <dbReference type="SAM" id="Phobius"/>
    </source>
</evidence>
<evidence type="ECO:0000256" key="1">
    <source>
        <dbReference type="ARBA" id="ARBA00004141"/>
    </source>
</evidence>
<dbReference type="AlphaFoldDB" id="A0A1K0G1X8"/>
<dbReference type="FunFam" id="1.20.1250.20:FF:000011">
    <property type="entry name" value="MFS multidrug transporter, putative"/>
    <property type="match status" value="1"/>
</dbReference>
<dbReference type="Proteomes" id="UP000179920">
    <property type="component" value="Chromosome IV"/>
</dbReference>
<dbReference type="OrthoDB" id="9986881at2759"/>
<sequence length="640" mass="70068">MTIGQRPTTSCPAMTAAAPTDSSTIPNPYPGNGQPQSPGSSNSDDANNDPFRYASTAVATPMDRSEAATRVNSIDVERVLQKLHNQVEKGDTTAIAEFEKLAHLHQLPLHEHHKLHLHYPHLHNLLHSHKAEDEEHAWDSIALDEGSNSLASGNAEKAQRSSNDEGEKVPPVMLSDEENPQNWSIRHKWTVTALVSCLYFNATITSSIGTGATSQYMYQYSISHEVSALVLSIYMVGFCIGPPLWAPLSELYGRLVVNYLSVPGYFFFNIGCALAPNIRTLLVCRFFVGLFAAAPQANSGGTISDIWLPKVRLWPMFTYSLAAFMGPALGPLAGGFLAGSDIESERWRWIYWMLCMLSAVSMALVVVIQKESYPPVLLKQKAKRSRKETGRNDMLAPGESLREDGTLAPVPWSEILRVHIGRPFHMLLTEAPLMYATLWTSFCYAVIFIFFEAYPVVFNGTYGFNAGEVGLAFLAIGSGIAISTPIIGYFNKRSIAARVAAGGKPVPESRLPQVALSAPLFALGFFWFGWTARPSIHYMVPILAGLPIGISLMLAFNSLAAYATECYHIYTASALAAMAFSRCLFAIFVPLFGRQMFEGLGTGWAASVLGFVSVAAIPVPFVFLKYGKAIRLRSKMCINA</sequence>
<feature type="transmembrane region" description="Helical" evidence="6">
    <location>
        <begin position="604"/>
        <end position="626"/>
    </location>
</feature>
<dbReference type="InterPro" id="IPR036259">
    <property type="entry name" value="MFS_trans_sf"/>
</dbReference>
<gene>
    <name evidence="8" type="ORF">UBRO_02821</name>
</gene>
<feature type="transmembrane region" description="Helical" evidence="6">
    <location>
        <begin position="511"/>
        <end position="530"/>
    </location>
</feature>
<feature type="transmembrane region" description="Helical" evidence="6">
    <location>
        <begin position="569"/>
        <end position="592"/>
    </location>
</feature>
<feature type="domain" description="Major facilitator superfamily (MFS) profile" evidence="7">
    <location>
        <begin position="191"/>
        <end position="628"/>
    </location>
</feature>
<reference evidence="9" key="1">
    <citation type="submission" date="2016-04" db="EMBL/GenBank/DDBJ databases">
        <authorList>
            <person name="Guldener U."/>
            <person name="Guldener U."/>
        </authorList>
    </citation>
    <scope>NUCLEOTIDE SEQUENCE [LARGE SCALE GENOMIC DNA]</scope>
    <source>
        <strain evidence="9">UB2112</strain>
    </source>
</reference>
<feature type="transmembrane region" description="Helical" evidence="6">
    <location>
        <begin position="313"/>
        <end position="337"/>
    </location>
</feature>
<dbReference type="PANTHER" id="PTHR23502:SF173">
    <property type="entry name" value="MFS-MULTIDRUG-RESISTANCE TRANSPORTER-RELATED"/>
    <property type="match status" value="1"/>
</dbReference>
<dbReference type="GO" id="GO:0022857">
    <property type="term" value="F:transmembrane transporter activity"/>
    <property type="evidence" value="ECO:0007669"/>
    <property type="project" value="InterPro"/>
</dbReference>
<keyword evidence="4 6" id="KW-0472">Membrane</keyword>
<protein>
    <submittedName>
        <fullName evidence="8">Related to multidrug resistance protein</fullName>
    </submittedName>
</protein>
<keyword evidence="3 6" id="KW-1133">Transmembrane helix</keyword>
<dbReference type="GO" id="GO:0005886">
    <property type="term" value="C:plasma membrane"/>
    <property type="evidence" value="ECO:0007669"/>
    <property type="project" value="TreeGrafter"/>
</dbReference>
<feature type="compositionally biased region" description="Polar residues" evidence="5">
    <location>
        <begin position="33"/>
        <end position="45"/>
    </location>
</feature>
<feature type="transmembrane region" description="Helical" evidence="6">
    <location>
        <begin position="265"/>
        <end position="292"/>
    </location>
</feature>
<evidence type="ECO:0000256" key="5">
    <source>
        <dbReference type="SAM" id="MobiDB-lite"/>
    </source>
</evidence>
<evidence type="ECO:0000256" key="3">
    <source>
        <dbReference type="ARBA" id="ARBA00022989"/>
    </source>
</evidence>
<feature type="compositionally biased region" description="Basic and acidic residues" evidence="5">
    <location>
        <begin position="157"/>
        <end position="168"/>
    </location>
</feature>
<evidence type="ECO:0000259" key="7">
    <source>
        <dbReference type="PROSITE" id="PS50850"/>
    </source>
</evidence>
<dbReference type="PANTHER" id="PTHR23502">
    <property type="entry name" value="MAJOR FACILITATOR SUPERFAMILY"/>
    <property type="match status" value="1"/>
</dbReference>
<dbReference type="SUPFAM" id="SSF103473">
    <property type="entry name" value="MFS general substrate transporter"/>
    <property type="match status" value="1"/>
</dbReference>
<dbReference type="PROSITE" id="PS50850">
    <property type="entry name" value="MFS"/>
    <property type="match status" value="1"/>
</dbReference>
<feature type="transmembrane region" description="Helical" evidence="6">
    <location>
        <begin position="432"/>
        <end position="451"/>
    </location>
</feature>
<dbReference type="InterPro" id="IPR011701">
    <property type="entry name" value="MFS"/>
</dbReference>